<dbReference type="Proteomes" id="UP000019478">
    <property type="component" value="Unassembled WGS sequence"/>
</dbReference>
<dbReference type="AlphaFoldDB" id="W9Z5D2"/>
<dbReference type="GeneID" id="19166906"/>
<dbReference type="HOGENOM" id="CLU_2542356_0_0_1"/>
<name>W9Z5D2_9EURO</name>
<dbReference type="EMBL" id="AMGY01000002">
    <property type="protein sequence ID" value="EXJ89709.1"/>
    <property type="molecule type" value="Genomic_DNA"/>
</dbReference>
<gene>
    <name evidence="1" type="ORF">A1O3_02776</name>
</gene>
<keyword evidence="2" id="KW-1185">Reference proteome</keyword>
<reference evidence="1 2" key="1">
    <citation type="submission" date="2013-03" db="EMBL/GenBank/DDBJ databases">
        <title>The Genome Sequence of Capronia epimyces CBS 606.96.</title>
        <authorList>
            <consortium name="The Broad Institute Genomics Platform"/>
            <person name="Cuomo C."/>
            <person name="de Hoog S."/>
            <person name="Gorbushina A."/>
            <person name="Walker B."/>
            <person name="Young S.K."/>
            <person name="Zeng Q."/>
            <person name="Gargeya S."/>
            <person name="Fitzgerald M."/>
            <person name="Haas B."/>
            <person name="Abouelleil A."/>
            <person name="Allen A.W."/>
            <person name="Alvarado L."/>
            <person name="Arachchi H.M."/>
            <person name="Berlin A.M."/>
            <person name="Chapman S.B."/>
            <person name="Gainer-Dewar J."/>
            <person name="Goldberg J."/>
            <person name="Griggs A."/>
            <person name="Gujja S."/>
            <person name="Hansen M."/>
            <person name="Howarth C."/>
            <person name="Imamovic A."/>
            <person name="Ireland A."/>
            <person name="Larimer J."/>
            <person name="McCowan C."/>
            <person name="Murphy C."/>
            <person name="Pearson M."/>
            <person name="Poon T.W."/>
            <person name="Priest M."/>
            <person name="Roberts A."/>
            <person name="Saif S."/>
            <person name="Shea T."/>
            <person name="Sisk P."/>
            <person name="Sykes S."/>
            <person name="Wortman J."/>
            <person name="Nusbaum C."/>
            <person name="Birren B."/>
        </authorList>
    </citation>
    <scope>NUCLEOTIDE SEQUENCE [LARGE SCALE GENOMIC DNA]</scope>
    <source>
        <strain evidence="1 2">CBS 606.96</strain>
    </source>
</reference>
<proteinExistence type="predicted"/>
<accession>W9Z5D2</accession>
<sequence>MLFIAANITRQLNGFRTRLGIGRVGGDGRKKHMGQYECRSAGNFRQKTEDECLVNIEGTGCCTAQAINVADAMRHPQTERDGK</sequence>
<dbReference type="RefSeq" id="XP_007731106.1">
    <property type="nucleotide sequence ID" value="XM_007732916.1"/>
</dbReference>
<protein>
    <submittedName>
        <fullName evidence="1">Uncharacterized protein</fullName>
    </submittedName>
</protein>
<evidence type="ECO:0000313" key="2">
    <source>
        <dbReference type="Proteomes" id="UP000019478"/>
    </source>
</evidence>
<organism evidence="1 2">
    <name type="scientific">Capronia epimyces CBS 606.96</name>
    <dbReference type="NCBI Taxonomy" id="1182542"/>
    <lineage>
        <taxon>Eukaryota</taxon>
        <taxon>Fungi</taxon>
        <taxon>Dikarya</taxon>
        <taxon>Ascomycota</taxon>
        <taxon>Pezizomycotina</taxon>
        <taxon>Eurotiomycetes</taxon>
        <taxon>Chaetothyriomycetidae</taxon>
        <taxon>Chaetothyriales</taxon>
        <taxon>Herpotrichiellaceae</taxon>
        <taxon>Capronia</taxon>
    </lineage>
</organism>
<comment type="caution">
    <text evidence="1">The sequence shown here is derived from an EMBL/GenBank/DDBJ whole genome shotgun (WGS) entry which is preliminary data.</text>
</comment>
<evidence type="ECO:0000313" key="1">
    <source>
        <dbReference type="EMBL" id="EXJ89709.1"/>
    </source>
</evidence>